<proteinExistence type="predicted"/>
<gene>
    <name evidence="2" type="ORF">JI746_17100</name>
</gene>
<accession>A0ABS1JRD6</accession>
<feature type="transmembrane region" description="Helical" evidence="1">
    <location>
        <begin position="6"/>
        <end position="26"/>
    </location>
</feature>
<dbReference type="Proteomes" id="UP000622707">
    <property type="component" value="Unassembled WGS sequence"/>
</dbReference>
<sequence>MTNTLLWTALYVFIALVVLAVVVRAAKRLSRRDEGRRPYRGRRRE</sequence>
<keyword evidence="1" id="KW-0812">Transmembrane</keyword>
<evidence type="ECO:0000313" key="3">
    <source>
        <dbReference type="Proteomes" id="UP000622707"/>
    </source>
</evidence>
<name>A0ABS1JRD6_9BURK</name>
<keyword evidence="3" id="KW-1185">Reference proteome</keyword>
<reference evidence="2 3" key="1">
    <citation type="journal article" date="2017" name="Int. J. Syst. Evol. Microbiol.">
        <title>Ramlibacter alkalitolerans sp. nov., alkali-tolerant bacterium isolated from soil of ginseng.</title>
        <authorList>
            <person name="Lee D.H."/>
            <person name="Cha C.J."/>
        </authorList>
    </citation>
    <scope>NUCLEOTIDE SEQUENCE [LARGE SCALE GENOMIC DNA]</scope>
    <source>
        <strain evidence="2 3">KACC 19305</strain>
    </source>
</reference>
<protein>
    <submittedName>
        <fullName evidence="2">Uncharacterized protein</fullName>
    </submittedName>
</protein>
<keyword evidence="1" id="KW-1133">Transmembrane helix</keyword>
<keyword evidence="1" id="KW-0472">Membrane</keyword>
<dbReference type="RefSeq" id="WP_201691194.1">
    <property type="nucleotide sequence ID" value="NZ_JAEQND010000009.1"/>
</dbReference>
<evidence type="ECO:0000313" key="2">
    <source>
        <dbReference type="EMBL" id="MBL0426834.1"/>
    </source>
</evidence>
<organism evidence="2 3">
    <name type="scientific">Ramlibacter alkalitolerans</name>
    <dbReference type="NCBI Taxonomy" id="2039631"/>
    <lineage>
        <taxon>Bacteria</taxon>
        <taxon>Pseudomonadati</taxon>
        <taxon>Pseudomonadota</taxon>
        <taxon>Betaproteobacteria</taxon>
        <taxon>Burkholderiales</taxon>
        <taxon>Comamonadaceae</taxon>
        <taxon>Ramlibacter</taxon>
    </lineage>
</organism>
<dbReference type="EMBL" id="JAEQND010000009">
    <property type="protein sequence ID" value="MBL0426834.1"/>
    <property type="molecule type" value="Genomic_DNA"/>
</dbReference>
<comment type="caution">
    <text evidence="2">The sequence shown here is derived from an EMBL/GenBank/DDBJ whole genome shotgun (WGS) entry which is preliminary data.</text>
</comment>
<evidence type="ECO:0000256" key="1">
    <source>
        <dbReference type="SAM" id="Phobius"/>
    </source>
</evidence>